<keyword evidence="3 5" id="KW-1133">Transmembrane helix</keyword>
<reference evidence="6 7" key="1">
    <citation type="journal article" date="2020" name="Biotechnol. Biofuels">
        <title>New insights from the biogas microbiome by comprehensive genome-resolved metagenomics of nearly 1600 species originating from multiple anaerobic digesters.</title>
        <authorList>
            <person name="Campanaro S."/>
            <person name="Treu L."/>
            <person name="Rodriguez-R L.M."/>
            <person name="Kovalovszki A."/>
            <person name="Ziels R.M."/>
            <person name="Maus I."/>
            <person name="Zhu X."/>
            <person name="Kougias P.G."/>
            <person name="Basile A."/>
            <person name="Luo G."/>
            <person name="Schluter A."/>
            <person name="Konstantinidis K.T."/>
            <person name="Angelidaki I."/>
        </authorList>
    </citation>
    <scope>NUCLEOTIDE SEQUENCE [LARGE SCALE GENOMIC DNA]</scope>
    <source>
        <strain evidence="6">AS15tlH2ME_198</strain>
    </source>
</reference>
<keyword evidence="4 5" id="KW-0472">Membrane</keyword>
<dbReference type="PANTHER" id="PTHR30520">
    <property type="entry name" value="FORMATE TRANSPORTER-RELATED"/>
    <property type="match status" value="1"/>
</dbReference>
<accession>A0A7X6PLV6</accession>
<evidence type="ECO:0000256" key="3">
    <source>
        <dbReference type="ARBA" id="ARBA00022989"/>
    </source>
</evidence>
<feature type="transmembrane region" description="Helical" evidence="5">
    <location>
        <begin position="57"/>
        <end position="82"/>
    </location>
</feature>
<name>A0A7X6PLV6_9CORY</name>
<dbReference type="GO" id="GO:0015499">
    <property type="term" value="F:formate transmembrane transporter activity"/>
    <property type="evidence" value="ECO:0007669"/>
    <property type="project" value="TreeGrafter"/>
</dbReference>
<evidence type="ECO:0000313" key="7">
    <source>
        <dbReference type="Proteomes" id="UP000557899"/>
    </source>
</evidence>
<evidence type="ECO:0000256" key="2">
    <source>
        <dbReference type="ARBA" id="ARBA00022692"/>
    </source>
</evidence>
<dbReference type="EMBL" id="JAAZHI010000083">
    <property type="protein sequence ID" value="NLA55392.1"/>
    <property type="molecule type" value="Genomic_DNA"/>
</dbReference>
<dbReference type="AlphaFoldDB" id="A0A7X6PLV6"/>
<comment type="subcellular location">
    <subcellularLocation>
        <location evidence="1">Membrane</location>
        <topology evidence="1">Multi-pass membrane protein</topology>
    </subcellularLocation>
</comment>
<sequence length="271" mass="27624">MQPIHSSATAAITAKVALFDADLPRFAVRSILAGVYLTLGTAFAVVAGNAVEVLAPGLGGVVFALLFGLGLFSIVVLDSELVTGNMMSMSYGVVARLVSVPKALWLLVVCTVFNLVGALLVGLALGQAAKFSGLTPDHLLGVLTAGKLAKGPPLVEAILANFVVNMGVLAALRTPDITAKFFSIVPLIAIFVGLGLEHVVANFSLFSLALFSVPSVLSAPAVALNWSVVWLGNLIGGGLLIGGVYAWLAGGEAARVSGNPSPGTAPARDPR</sequence>
<evidence type="ECO:0000313" key="6">
    <source>
        <dbReference type="EMBL" id="NLA55392.1"/>
    </source>
</evidence>
<feature type="transmembrane region" description="Helical" evidence="5">
    <location>
        <begin position="154"/>
        <end position="172"/>
    </location>
</feature>
<feature type="transmembrane region" description="Helical" evidence="5">
    <location>
        <begin position="31"/>
        <end position="51"/>
    </location>
</feature>
<organism evidence="6 7">
    <name type="scientific">Corynebacterium humireducens</name>
    <dbReference type="NCBI Taxonomy" id="1223514"/>
    <lineage>
        <taxon>Bacteria</taxon>
        <taxon>Bacillati</taxon>
        <taxon>Actinomycetota</taxon>
        <taxon>Actinomycetes</taxon>
        <taxon>Mycobacteriales</taxon>
        <taxon>Corynebacteriaceae</taxon>
        <taxon>Corynebacterium</taxon>
    </lineage>
</organism>
<evidence type="ECO:0000256" key="4">
    <source>
        <dbReference type="ARBA" id="ARBA00023136"/>
    </source>
</evidence>
<proteinExistence type="predicted"/>
<evidence type="ECO:0000256" key="1">
    <source>
        <dbReference type="ARBA" id="ARBA00004141"/>
    </source>
</evidence>
<dbReference type="InterPro" id="IPR000292">
    <property type="entry name" value="For/NO2_transpt"/>
</dbReference>
<gene>
    <name evidence="6" type="ORF">GX859_03700</name>
</gene>
<dbReference type="PANTHER" id="PTHR30520:SF8">
    <property type="entry name" value="NITRITE TRANSPORTER NIRC"/>
    <property type="match status" value="1"/>
</dbReference>
<dbReference type="Pfam" id="PF01226">
    <property type="entry name" value="Form_Nir_trans"/>
    <property type="match status" value="1"/>
</dbReference>
<feature type="transmembrane region" description="Helical" evidence="5">
    <location>
        <begin position="184"/>
        <end position="211"/>
    </location>
</feature>
<evidence type="ECO:0000256" key="5">
    <source>
        <dbReference type="SAM" id="Phobius"/>
    </source>
</evidence>
<keyword evidence="2 5" id="KW-0812">Transmembrane</keyword>
<dbReference type="InterPro" id="IPR023271">
    <property type="entry name" value="Aquaporin-like"/>
</dbReference>
<comment type="caution">
    <text evidence="6">The sequence shown here is derived from an EMBL/GenBank/DDBJ whole genome shotgun (WGS) entry which is preliminary data.</text>
</comment>
<dbReference type="Proteomes" id="UP000557899">
    <property type="component" value="Unassembled WGS sequence"/>
</dbReference>
<feature type="transmembrane region" description="Helical" evidence="5">
    <location>
        <begin position="223"/>
        <end position="248"/>
    </location>
</feature>
<dbReference type="GO" id="GO:0005886">
    <property type="term" value="C:plasma membrane"/>
    <property type="evidence" value="ECO:0007669"/>
    <property type="project" value="TreeGrafter"/>
</dbReference>
<protein>
    <submittedName>
        <fullName evidence="6">Formate/nitrite transporter family protein</fullName>
    </submittedName>
</protein>
<feature type="transmembrane region" description="Helical" evidence="5">
    <location>
        <begin position="103"/>
        <end position="125"/>
    </location>
</feature>
<dbReference type="Gene3D" id="1.20.1080.10">
    <property type="entry name" value="Glycerol uptake facilitator protein"/>
    <property type="match status" value="1"/>
</dbReference>